<dbReference type="CDD" id="cd22249">
    <property type="entry name" value="UDM1_RNF168_RNF169-like"/>
    <property type="match status" value="1"/>
</dbReference>
<feature type="region of interest" description="Disordered" evidence="2">
    <location>
        <begin position="277"/>
        <end position="319"/>
    </location>
</feature>
<evidence type="ECO:0000256" key="2">
    <source>
        <dbReference type="SAM" id="MobiDB-lite"/>
    </source>
</evidence>
<evidence type="ECO:0000313" key="4">
    <source>
        <dbReference type="EMBL" id="MED6159844.1"/>
    </source>
</evidence>
<sequence>MDVSTHKFFQSPSVLAPLGEPVPIESSMSSLYGKNKDNNNNNNPFVDDDDFPDPLCKLNLKDTSEFVNSFPVPNANNAANGETRSSILDVSAQRREQQQRRVVLEAPATPGRPVFSFTTIGRNLSRKSIPSKWDDAEKWLMSSSCHESPAHVNAVNVNVNVKKVSESESESSKMECFSDKSRVTVTEERDSKAAPNFRRSSSLDHQNMFGAFNGVSCPTDIVLKDKFTESIEPILPSFRYSEPTKQGFLFRNNAGDAMQDACTEMAYHHHHEVQHRDVGTEMTPLGSSTTSRCHTPIKSSSPQRHNTPASKSGPLAMADTNTTTCNDLIQLEEYHFSKLQLGTQYDLVTSNWSSSGEEEEEISKSLRHNGSKKGDSECRAATWEEEEKTKCCLRYQREEAKIQAWVNLQSARAEAQSKKLEVKIQKMRSNLEEKLMKRMSVVHRKAEDWRESARQQHLEQIQKASEQAQKMLHKHHHHHHNSQFSRHNTSCGCFPCHT</sequence>
<dbReference type="Pfam" id="PF03763">
    <property type="entry name" value="Remorin_C"/>
    <property type="match status" value="1"/>
</dbReference>
<feature type="region of interest" description="Disordered" evidence="2">
    <location>
        <begin position="29"/>
        <end position="48"/>
    </location>
</feature>
<evidence type="ECO:0000256" key="1">
    <source>
        <dbReference type="ARBA" id="ARBA00005711"/>
    </source>
</evidence>
<reference evidence="4 5" key="1">
    <citation type="journal article" date="2023" name="Plants (Basel)">
        <title>Bridging the Gap: Combining Genomics and Transcriptomics Approaches to Understand Stylosanthes scabra, an Orphan Legume from the Brazilian Caatinga.</title>
        <authorList>
            <person name="Ferreira-Neto J.R.C."/>
            <person name="da Silva M.D."/>
            <person name="Binneck E."/>
            <person name="de Melo N.F."/>
            <person name="da Silva R.H."/>
            <person name="de Melo A.L.T.M."/>
            <person name="Pandolfi V."/>
            <person name="Bustamante F.O."/>
            <person name="Brasileiro-Vidal A.C."/>
            <person name="Benko-Iseppon A.M."/>
        </authorList>
    </citation>
    <scope>NUCLEOTIDE SEQUENCE [LARGE SCALE GENOMIC DNA]</scope>
    <source>
        <tissue evidence="4">Leaves</tissue>
    </source>
</reference>
<feature type="domain" description="Remorin C-terminal" evidence="3">
    <location>
        <begin position="377"/>
        <end position="475"/>
    </location>
</feature>
<feature type="compositionally biased region" description="Polar residues" evidence="2">
    <location>
        <begin position="285"/>
        <end position="310"/>
    </location>
</feature>
<dbReference type="PANTHER" id="PTHR31471:SF3">
    <property type="entry name" value="OS11G0616300 PROTEIN"/>
    <property type="match status" value="1"/>
</dbReference>
<accession>A0ABU6UFN3</accession>
<comment type="caution">
    <text evidence="4">The sequence shown here is derived from an EMBL/GenBank/DDBJ whole genome shotgun (WGS) entry which is preliminary data.</text>
</comment>
<dbReference type="InterPro" id="IPR005516">
    <property type="entry name" value="Remorin_C"/>
</dbReference>
<name>A0ABU6UFN3_9FABA</name>
<evidence type="ECO:0000313" key="5">
    <source>
        <dbReference type="Proteomes" id="UP001341840"/>
    </source>
</evidence>
<gene>
    <name evidence="4" type="ORF">PIB30_045899</name>
</gene>
<keyword evidence="5" id="KW-1185">Reference proteome</keyword>
<proteinExistence type="inferred from homology"/>
<feature type="region of interest" description="Disordered" evidence="2">
    <location>
        <begin position="470"/>
        <end position="489"/>
    </location>
</feature>
<evidence type="ECO:0000259" key="3">
    <source>
        <dbReference type="Pfam" id="PF03763"/>
    </source>
</evidence>
<dbReference type="EMBL" id="JASCZI010121112">
    <property type="protein sequence ID" value="MED6159844.1"/>
    <property type="molecule type" value="Genomic_DNA"/>
</dbReference>
<organism evidence="4 5">
    <name type="scientific">Stylosanthes scabra</name>
    <dbReference type="NCBI Taxonomy" id="79078"/>
    <lineage>
        <taxon>Eukaryota</taxon>
        <taxon>Viridiplantae</taxon>
        <taxon>Streptophyta</taxon>
        <taxon>Embryophyta</taxon>
        <taxon>Tracheophyta</taxon>
        <taxon>Spermatophyta</taxon>
        <taxon>Magnoliopsida</taxon>
        <taxon>eudicotyledons</taxon>
        <taxon>Gunneridae</taxon>
        <taxon>Pentapetalae</taxon>
        <taxon>rosids</taxon>
        <taxon>fabids</taxon>
        <taxon>Fabales</taxon>
        <taxon>Fabaceae</taxon>
        <taxon>Papilionoideae</taxon>
        <taxon>50 kb inversion clade</taxon>
        <taxon>dalbergioids sensu lato</taxon>
        <taxon>Dalbergieae</taxon>
        <taxon>Pterocarpus clade</taxon>
        <taxon>Stylosanthes</taxon>
    </lineage>
</organism>
<dbReference type="Proteomes" id="UP001341840">
    <property type="component" value="Unassembled WGS sequence"/>
</dbReference>
<comment type="similarity">
    <text evidence="1">Belongs to the remorin family.</text>
</comment>
<feature type="compositionally biased region" description="Basic residues" evidence="2">
    <location>
        <begin position="471"/>
        <end position="481"/>
    </location>
</feature>
<dbReference type="PANTHER" id="PTHR31471">
    <property type="entry name" value="OS02G0116800 PROTEIN"/>
    <property type="match status" value="1"/>
</dbReference>
<protein>
    <recommendedName>
        <fullName evidence="3">Remorin C-terminal domain-containing protein</fullName>
    </recommendedName>
</protein>